<dbReference type="Gene3D" id="3.40.1390.10">
    <property type="entry name" value="MurE/MurF, N-terminal domain"/>
    <property type="match status" value="1"/>
</dbReference>
<evidence type="ECO:0000256" key="3">
    <source>
        <dbReference type="ARBA" id="ARBA00022618"/>
    </source>
</evidence>
<dbReference type="Gene3D" id="3.90.190.20">
    <property type="entry name" value="Mur ligase, C-terminal domain"/>
    <property type="match status" value="1"/>
</dbReference>
<keyword evidence="7 10" id="KW-0573">Peptidoglycan synthesis</keyword>
<feature type="binding site" evidence="10">
    <location>
        <begin position="108"/>
        <end position="114"/>
    </location>
    <ligand>
        <name>ATP</name>
        <dbReference type="ChEBI" id="CHEBI:30616"/>
    </ligand>
</feature>
<evidence type="ECO:0000259" key="13">
    <source>
        <dbReference type="Pfam" id="PF02875"/>
    </source>
</evidence>
<evidence type="ECO:0000259" key="14">
    <source>
        <dbReference type="Pfam" id="PF08245"/>
    </source>
</evidence>
<gene>
    <name evidence="10" type="primary">murF</name>
    <name evidence="15" type="ORF">JKK62_14575</name>
</gene>
<keyword evidence="1 10" id="KW-0963">Cytoplasm</keyword>
<protein>
    <recommendedName>
        <fullName evidence="10 11">UDP-N-acetylmuramoyl-tripeptide--D-alanyl-D-alanine ligase</fullName>
        <ecNumber evidence="10 11">6.3.2.10</ecNumber>
    </recommendedName>
    <alternativeName>
        <fullName evidence="10">D-alanyl-D-alanine-adding enzyme</fullName>
    </alternativeName>
</protein>
<comment type="function">
    <text evidence="10 11">Involved in cell wall formation. Catalyzes the final step in the synthesis of UDP-N-acetylmuramoyl-pentapeptide, the precursor of murein.</text>
</comment>
<keyword evidence="5 10" id="KW-0067">ATP-binding</keyword>
<dbReference type="NCBIfam" id="TIGR01143">
    <property type="entry name" value="murF"/>
    <property type="match status" value="1"/>
</dbReference>
<dbReference type="GO" id="GO:0005737">
    <property type="term" value="C:cytoplasm"/>
    <property type="evidence" value="ECO:0007669"/>
    <property type="project" value="UniProtKB-SubCell"/>
</dbReference>
<dbReference type="GO" id="GO:0008360">
    <property type="term" value="P:regulation of cell shape"/>
    <property type="evidence" value="ECO:0007669"/>
    <property type="project" value="UniProtKB-KW"/>
</dbReference>
<keyword evidence="8 10" id="KW-0131">Cell cycle</keyword>
<dbReference type="InterPro" id="IPR013221">
    <property type="entry name" value="Mur_ligase_cen"/>
</dbReference>
<dbReference type="InterPro" id="IPR035911">
    <property type="entry name" value="MurE/MurF_N"/>
</dbReference>
<dbReference type="PANTHER" id="PTHR43024:SF1">
    <property type="entry name" value="UDP-N-ACETYLMURAMOYL-TRIPEPTIDE--D-ALANYL-D-ALANINE LIGASE"/>
    <property type="match status" value="1"/>
</dbReference>
<dbReference type="InterPro" id="IPR036565">
    <property type="entry name" value="Mur-like_cat_sf"/>
</dbReference>
<dbReference type="Pfam" id="PF02875">
    <property type="entry name" value="Mur_ligase_C"/>
    <property type="match status" value="1"/>
</dbReference>
<dbReference type="InterPro" id="IPR000713">
    <property type="entry name" value="Mur_ligase_N"/>
</dbReference>
<keyword evidence="6 10" id="KW-0133">Cell shape</keyword>
<dbReference type="Gene3D" id="3.40.1190.10">
    <property type="entry name" value="Mur-like, catalytic domain"/>
    <property type="match status" value="1"/>
</dbReference>
<evidence type="ECO:0000256" key="1">
    <source>
        <dbReference type="ARBA" id="ARBA00022490"/>
    </source>
</evidence>
<organism evidence="15 16">
    <name type="scientific">Ruminococcus difficilis</name>
    <dbReference type="NCBI Taxonomy" id="2763069"/>
    <lineage>
        <taxon>Bacteria</taxon>
        <taxon>Bacillati</taxon>
        <taxon>Bacillota</taxon>
        <taxon>Clostridia</taxon>
        <taxon>Eubacteriales</taxon>
        <taxon>Oscillospiraceae</taxon>
        <taxon>Ruminococcus</taxon>
    </lineage>
</organism>
<evidence type="ECO:0000256" key="5">
    <source>
        <dbReference type="ARBA" id="ARBA00022840"/>
    </source>
</evidence>
<dbReference type="RefSeq" id="WP_201428549.1">
    <property type="nucleotide sequence ID" value="NZ_JAEQMG010000163.1"/>
</dbReference>
<accession>A0A934WTV3</accession>
<feature type="domain" description="Mur ligase central" evidence="14">
    <location>
        <begin position="106"/>
        <end position="299"/>
    </location>
</feature>
<dbReference type="InterPro" id="IPR005863">
    <property type="entry name" value="UDP-N-AcMur_synth"/>
</dbReference>
<dbReference type="EC" id="6.3.2.10" evidence="10 11"/>
<dbReference type="GO" id="GO:0047480">
    <property type="term" value="F:UDP-N-acetylmuramoyl-tripeptide-D-alanyl-D-alanine ligase activity"/>
    <property type="evidence" value="ECO:0007669"/>
    <property type="project" value="UniProtKB-UniRule"/>
</dbReference>
<dbReference type="GO" id="GO:0005524">
    <property type="term" value="F:ATP binding"/>
    <property type="evidence" value="ECO:0007669"/>
    <property type="project" value="UniProtKB-UniRule"/>
</dbReference>
<dbReference type="Proteomes" id="UP000633365">
    <property type="component" value="Unassembled WGS sequence"/>
</dbReference>
<evidence type="ECO:0000256" key="10">
    <source>
        <dbReference type="HAMAP-Rule" id="MF_02019"/>
    </source>
</evidence>
<keyword evidence="2 10" id="KW-0436">Ligase</keyword>
<dbReference type="PANTHER" id="PTHR43024">
    <property type="entry name" value="UDP-N-ACETYLMURAMOYL-TRIPEPTIDE--D-ALANYL-D-ALANINE LIGASE"/>
    <property type="match status" value="1"/>
</dbReference>
<dbReference type="AlphaFoldDB" id="A0A934WTV3"/>
<evidence type="ECO:0000313" key="16">
    <source>
        <dbReference type="Proteomes" id="UP000633365"/>
    </source>
</evidence>
<comment type="caution">
    <text evidence="15">The sequence shown here is derived from an EMBL/GenBank/DDBJ whole genome shotgun (WGS) entry which is preliminary data.</text>
</comment>
<comment type="pathway">
    <text evidence="10 11">Cell wall biogenesis; peptidoglycan biosynthesis.</text>
</comment>
<comment type="similarity">
    <text evidence="10">Belongs to the MurCDEF family. MurF subfamily.</text>
</comment>
<name>A0A934WTV3_9FIRM</name>
<feature type="domain" description="Mur ligase N-terminal catalytic" evidence="12">
    <location>
        <begin position="25"/>
        <end position="75"/>
    </location>
</feature>
<keyword evidence="16" id="KW-1185">Reference proteome</keyword>
<evidence type="ECO:0000256" key="2">
    <source>
        <dbReference type="ARBA" id="ARBA00022598"/>
    </source>
</evidence>
<dbReference type="InterPro" id="IPR051046">
    <property type="entry name" value="MurCDEF_CellWall_CoF430Synth"/>
</dbReference>
<dbReference type="InterPro" id="IPR004101">
    <property type="entry name" value="Mur_ligase_C"/>
</dbReference>
<dbReference type="SUPFAM" id="SSF63418">
    <property type="entry name" value="MurE/MurF N-terminal domain"/>
    <property type="match status" value="1"/>
</dbReference>
<dbReference type="GO" id="GO:0009252">
    <property type="term" value="P:peptidoglycan biosynthetic process"/>
    <property type="evidence" value="ECO:0007669"/>
    <property type="project" value="UniProtKB-UniRule"/>
</dbReference>
<dbReference type="SUPFAM" id="SSF53623">
    <property type="entry name" value="MurD-like peptide ligases, catalytic domain"/>
    <property type="match status" value="1"/>
</dbReference>
<dbReference type="Pfam" id="PF01225">
    <property type="entry name" value="Mur_ligase"/>
    <property type="match status" value="1"/>
</dbReference>
<reference evidence="15" key="1">
    <citation type="submission" date="2021-01" db="EMBL/GenBank/DDBJ databases">
        <title>Genome public.</title>
        <authorList>
            <person name="Liu C."/>
            <person name="Sun Q."/>
        </authorList>
    </citation>
    <scope>NUCLEOTIDE SEQUENCE</scope>
    <source>
        <strain evidence="15">M6</strain>
    </source>
</reference>
<dbReference type="EMBL" id="JAEQMG010000163">
    <property type="protein sequence ID" value="MBK6089848.1"/>
    <property type="molecule type" value="Genomic_DNA"/>
</dbReference>
<keyword evidence="9 10" id="KW-0961">Cell wall biogenesis/degradation</keyword>
<dbReference type="Pfam" id="PF08245">
    <property type="entry name" value="Mur_ligase_M"/>
    <property type="match status" value="1"/>
</dbReference>
<feature type="domain" description="Mur ligase C-terminal" evidence="13">
    <location>
        <begin position="323"/>
        <end position="439"/>
    </location>
</feature>
<evidence type="ECO:0000256" key="4">
    <source>
        <dbReference type="ARBA" id="ARBA00022741"/>
    </source>
</evidence>
<evidence type="ECO:0000256" key="11">
    <source>
        <dbReference type="RuleBase" id="RU004136"/>
    </source>
</evidence>
<dbReference type="GO" id="GO:0071555">
    <property type="term" value="P:cell wall organization"/>
    <property type="evidence" value="ECO:0007669"/>
    <property type="project" value="UniProtKB-KW"/>
</dbReference>
<sequence>MKPITLQEVAMACCGTLHGNPDAVITSIVTDSRKAGKGSLFAAIKGARVDGHRFIPAVAEQGAVCVLCEEKPDTDIAYIKVESTLVALKGIAEYYRSLFTIPFIGITGSVGKTSTKEFISAVLAQKYNVHKTGGNFNNELGVPITLFGLEEEHEVAVIEMGISGFGEMTRLSKMVRPDICVITNIGYCHLENLGDRDGVLRAKTEMFQYLSADGTIILCHDDDKLRTVTDYHGIRPTFYGTGNDEYRAENITERGLDGIGCTLIHRSRTDDPDDNARIDVTIPTMGRHNVLNALCAMAVGTQLGLTPEEIKRGLESFENVGSRNHIIKTDTLTIIDDCYNANPTSTKAGLDTLSKLGGRRVAILGDMKELGTDEIALHREVGAYAKEVGIDMLVAVGPLSEATAEGYGKGAYYYPTVERCIDRLKRYLQPGDTILVKASHSMRFERIVEALS</sequence>
<comment type="subcellular location">
    <subcellularLocation>
        <location evidence="10 11">Cytoplasm</location>
    </subcellularLocation>
</comment>
<evidence type="ECO:0000256" key="7">
    <source>
        <dbReference type="ARBA" id="ARBA00022984"/>
    </source>
</evidence>
<dbReference type="InterPro" id="IPR036615">
    <property type="entry name" value="Mur_ligase_C_dom_sf"/>
</dbReference>
<comment type="catalytic activity">
    <reaction evidence="10 11">
        <text>D-alanyl-D-alanine + UDP-N-acetyl-alpha-D-muramoyl-L-alanyl-gamma-D-glutamyl-meso-2,6-diaminopimelate + ATP = UDP-N-acetyl-alpha-D-muramoyl-L-alanyl-gamma-D-glutamyl-meso-2,6-diaminopimeloyl-D-alanyl-D-alanine + ADP + phosphate + H(+)</text>
        <dbReference type="Rhea" id="RHEA:28374"/>
        <dbReference type="ChEBI" id="CHEBI:15378"/>
        <dbReference type="ChEBI" id="CHEBI:30616"/>
        <dbReference type="ChEBI" id="CHEBI:43474"/>
        <dbReference type="ChEBI" id="CHEBI:57822"/>
        <dbReference type="ChEBI" id="CHEBI:61386"/>
        <dbReference type="ChEBI" id="CHEBI:83905"/>
        <dbReference type="ChEBI" id="CHEBI:456216"/>
        <dbReference type="EC" id="6.3.2.10"/>
    </reaction>
</comment>
<evidence type="ECO:0000256" key="6">
    <source>
        <dbReference type="ARBA" id="ARBA00022960"/>
    </source>
</evidence>
<dbReference type="HAMAP" id="MF_02019">
    <property type="entry name" value="MurF"/>
    <property type="match status" value="1"/>
</dbReference>
<keyword evidence="4 10" id="KW-0547">Nucleotide-binding</keyword>
<evidence type="ECO:0000256" key="8">
    <source>
        <dbReference type="ARBA" id="ARBA00023306"/>
    </source>
</evidence>
<keyword evidence="3 10" id="KW-0132">Cell division</keyword>
<evidence type="ECO:0000259" key="12">
    <source>
        <dbReference type="Pfam" id="PF01225"/>
    </source>
</evidence>
<evidence type="ECO:0000256" key="9">
    <source>
        <dbReference type="ARBA" id="ARBA00023316"/>
    </source>
</evidence>
<evidence type="ECO:0000313" key="15">
    <source>
        <dbReference type="EMBL" id="MBK6089848.1"/>
    </source>
</evidence>
<dbReference type="GO" id="GO:0051301">
    <property type="term" value="P:cell division"/>
    <property type="evidence" value="ECO:0007669"/>
    <property type="project" value="UniProtKB-KW"/>
</dbReference>
<dbReference type="SUPFAM" id="SSF53244">
    <property type="entry name" value="MurD-like peptide ligases, peptide-binding domain"/>
    <property type="match status" value="1"/>
</dbReference>
<proteinExistence type="inferred from homology"/>